<dbReference type="EMBL" id="LYRP01000001">
    <property type="protein sequence ID" value="OAT79099.1"/>
    <property type="molecule type" value="Genomic_DNA"/>
</dbReference>
<keyword evidence="2" id="KW-1185">Reference proteome</keyword>
<dbReference type="RefSeq" id="WP_064595261.1">
    <property type="nucleotide sequence ID" value="NZ_LYRP01000001.1"/>
</dbReference>
<dbReference type="AlphaFoldDB" id="A0A1B7L9T8"/>
<evidence type="ECO:0000313" key="2">
    <source>
        <dbReference type="Proteomes" id="UP000078225"/>
    </source>
</evidence>
<dbReference type="Gene3D" id="3.40.50.2000">
    <property type="entry name" value="Glycogen Phosphorylase B"/>
    <property type="match status" value="1"/>
</dbReference>
<dbReference type="STRING" id="1691903.A9B99_05260"/>
<accession>A0A1B7L9T8</accession>
<dbReference type="Proteomes" id="UP000078225">
    <property type="component" value="Unassembled WGS sequence"/>
</dbReference>
<dbReference type="Gene3D" id="1.25.40.10">
    <property type="entry name" value="Tetratricopeptide repeat domain"/>
    <property type="match status" value="1"/>
</dbReference>
<evidence type="ECO:0000313" key="1">
    <source>
        <dbReference type="EMBL" id="OAT79099.1"/>
    </source>
</evidence>
<reference evidence="2" key="1">
    <citation type="submission" date="2016-05" db="EMBL/GenBank/DDBJ databases">
        <authorList>
            <person name="Behera P."/>
            <person name="Vaishampayan P."/>
            <person name="Singh N."/>
            <person name="Raina V."/>
            <person name="Suar M."/>
            <person name="Pattnaik A."/>
            <person name="Rastogi G."/>
        </authorList>
    </citation>
    <scope>NUCLEOTIDE SEQUENCE [LARGE SCALE GENOMIC DNA]</scope>
    <source>
        <strain evidence="2">MP23</strain>
    </source>
</reference>
<comment type="caution">
    <text evidence="1">The sequence shown here is derived from an EMBL/GenBank/DDBJ whole genome shotgun (WGS) entry which is preliminary data.</text>
</comment>
<dbReference type="OrthoDB" id="238183at2"/>
<organism evidence="1 2">
    <name type="scientific">Mangrovibacter phragmitis</name>
    <dbReference type="NCBI Taxonomy" id="1691903"/>
    <lineage>
        <taxon>Bacteria</taxon>
        <taxon>Pseudomonadati</taxon>
        <taxon>Pseudomonadota</taxon>
        <taxon>Gammaproteobacteria</taxon>
        <taxon>Enterobacterales</taxon>
        <taxon>Enterobacteriaceae</taxon>
        <taxon>Mangrovibacter</taxon>
    </lineage>
</organism>
<sequence>MNPEQRDLSALWQQVDVLLKAECWAEAERVLCQALSSGTAPVALWRQLYMALRQQGKFVAATQVMDMIVQVVPGDMSARFDLSEMLLLQGEFTRGWREYRFRYKLDHTRMFERHMQKPRWEGQPVKGKTLLIHDEQGYGDTFQFLRLVEQAQERSGAHIVLEVNPEAFNLARSVRGYDQLIVRGTLPPPFDLHCELMSLPAALGLQLSHLPGRVPYLFADPERVEKWRLRFAGLPRPLVGLVWAGSPTHANDKRRSIALADLAPLAQEGITFLALQKGPAAGQATTPPPGMSLLSLSSEIDDFDDTAAILSIVDTLVSVDSSPVHLAGALGRPAWVLLPFLNDWRWLIQRDDSPWYPGMRLFRQPVPGQWETVLQNVAAALKELKGKADMAAPSSMNMSEKH</sequence>
<dbReference type="SUPFAM" id="SSF53756">
    <property type="entry name" value="UDP-Glycosyltransferase/glycogen phosphorylase"/>
    <property type="match status" value="1"/>
</dbReference>
<proteinExistence type="predicted"/>
<dbReference type="SUPFAM" id="SSF48452">
    <property type="entry name" value="TPR-like"/>
    <property type="match status" value="1"/>
</dbReference>
<dbReference type="GO" id="GO:0016740">
    <property type="term" value="F:transferase activity"/>
    <property type="evidence" value="ECO:0007669"/>
    <property type="project" value="UniProtKB-KW"/>
</dbReference>
<keyword evidence="1" id="KW-0808">Transferase</keyword>
<name>A0A1B7L9T8_9ENTR</name>
<protein>
    <submittedName>
        <fullName evidence="1">Glycosyl transferase family 8</fullName>
    </submittedName>
</protein>
<dbReference type="InterPro" id="IPR011990">
    <property type="entry name" value="TPR-like_helical_dom_sf"/>
</dbReference>
<gene>
    <name evidence="1" type="ORF">A9B99_05260</name>
</gene>